<dbReference type="Proteomes" id="UP001281147">
    <property type="component" value="Unassembled WGS sequence"/>
</dbReference>
<keyword evidence="2" id="KW-1185">Reference proteome</keyword>
<proteinExistence type="predicted"/>
<name>A0ACC3NVR7_9PEZI</name>
<dbReference type="EMBL" id="JAUTXU010000011">
    <property type="protein sequence ID" value="KAK3723044.1"/>
    <property type="molecule type" value="Genomic_DNA"/>
</dbReference>
<keyword evidence="1" id="KW-0326">Glycosidase</keyword>
<sequence length="752" mass="84852">MHVFYYVVALFSWSVLGKPLTASEETLSINSSRDWPILWGPYRPNVYFGMRARTPDSPLIGLMWAPLHNGDIVDSDLRHTCEQADHMRGYGWTEYDVRHGGMQTLHDAENGLDMETSLVMPERDEQRGSWAARVKVSPAAGTDKAINSTIILYIGLGTSHLTPPSALDCEVSSGIVRCVGSTPRIGDFQLSMSRAGVGSSVDVWGSSVSDDNVWQAKAIDLDREMRHARSSFSERFDAVYRPQSPFSGTAFADCSKALLSNLLGGLGYFYGHSRVDAQRSLDNEETTTGFWKAAKGTKVLHKPHVLSSSPSELFSFVPSRPFFPRGFLWDEGFHLLLVLKWDLDLAMEVLVSWFDLIDEDGWIAREQILGAEARSKVPTEFQIQHSQHANPPTLFLAVGAICEILSANGRSYHGHGSKYLKDPETGIAFIRKIYPLMERQYTWFRRTQAGNMNYTRPYSPREGYRWRGRTPGNTFASGLDDYPRAELPHPGELHVDALSWVGAMADSLGKVAAFLDDGSASVGFAKERKEIVSTLDALHWSAKANTFCDASVDDDNKHVFDCHKGYVSLFPFMLGLMVVNDSRLDAILSLLQDPNHLWSPHGIRSLSRMDPYYGTDEDYWRSPIWVNINYLLVKQMLILASTPGPYSRRARQLYNDLRRNIVTTVYDSWQETGFAWEQYNAETGAGQRTQHFTGWTALVVDVMAMPDLEIKEAIFRVAPSDQFMPPHHLWLAIAILILLFTFQKRLPRLMRR</sequence>
<evidence type="ECO:0000313" key="2">
    <source>
        <dbReference type="Proteomes" id="UP001281147"/>
    </source>
</evidence>
<keyword evidence="1" id="KW-0378">Hydrolase</keyword>
<gene>
    <name evidence="1" type="primary">CWH41_1</name>
    <name evidence="1" type="ORF">LTR37_002190</name>
</gene>
<dbReference type="EC" id="3.2.1.106" evidence="1"/>
<reference evidence="1" key="1">
    <citation type="submission" date="2023-07" db="EMBL/GenBank/DDBJ databases">
        <title>Black Yeasts Isolated from many extreme environments.</title>
        <authorList>
            <person name="Coleine C."/>
            <person name="Stajich J.E."/>
            <person name="Selbmann L."/>
        </authorList>
    </citation>
    <scope>NUCLEOTIDE SEQUENCE</scope>
    <source>
        <strain evidence="1">CCFEE 5714</strain>
    </source>
</reference>
<accession>A0ACC3NVR7</accession>
<organism evidence="1 2">
    <name type="scientific">Vermiconidia calcicola</name>
    <dbReference type="NCBI Taxonomy" id="1690605"/>
    <lineage>
        <taxon>Eukaryota</taxon>
        <taxon>Fungi</taxon>
        <taxon>Dikarya</taxon>
        <taxon>Ascomycota</taxon>
        <taxon>Pezizomycotina</taxon>
        <taxon>Dothideomycetes</taxon>
        <taxon>Dothideomycetidae</taxon>
        <taxon>Mycosphaerellales</taxon>
        <taxon>Extremaceae</taxon>
        <taxon>Vermiconidia</taxon>
    </lineage>
</organism>
<comment type="caution">
    <text evidence="1">The sequence shown here is derived from an EMBL/GenBank/DDBJ whole genome shotgun (WGS) entry which is preliminary data.</text>
</comment>
<protein>
    <submittedName>
        <fullName evidence="1">Processing alpha glucosidase I</fullName>
        <ecNumber evidence="1">3.2.1.106</ecNumber>
    </submittedName>
</protein>
<evidence type="ECO:0000313" key="1">
    <source>
        <dbReference type="EMBL" id="KAK3723044.1"/>
    </source>
</evidence>